<evidence type="ECO:0000313" key="3">
    <source>
        <dbReference type="Ensembl" id="ENSAPLP00000026838.1"/>
    </source>
</evidence>
<sequence>MEEAGGGTSLFPDGPYQEAERAGLRRGLRRGGPGSAESSGAEPGNGAGPGGRWWRRGGSGGPGGGLAQPGSAACGSLPANQWAGRRGRPREGKKEGEGKRPAGAAGPARPSPAQPTGRARPLPSRLAGSRRGWDPRAGVGVGLYNLGNTCFLNSTLQCLTYTPPLANYMLSLEHNQSCREQGFCMMCTMETHINQALCCTVDAIKPTRVINDLRRIGKHFRFGSQEDAHEFLRYTVDAMQKACLNGSTK</sequence>
<dbReference type="PANTHER" id="PTHR24006:SF727">
    <property type="entry name" value="UBIQUITIN CARBOXYL-TERMINAL HYDROLASE 42"/>
    <property type="match status" value="1"/>
</dbReference>
<keyword evidence="4" id="KW-1185">Reference proteome</keyword>
<reference evidence="3 4" key="1">
    <citation type="submission" date="2017-10" db="EMBL/GenBank/DDBJ databases">
        <title>A new Pekin duck reference genome.</title>
        <authorList>
            <person name="Hou Z.-C."/>
            <person name="Zhou Z.-K."/>
            <person name="Zhu F."/>
            <person name="Hou S.-S."/>
        </authorList>
    </citation>
    <scope>NUCLEOTIDE SEQUENCE [LARGE SCALE GENOMIC DNA]</scope>
</reference>
<dbReference type="GO" id="GO:0042981">
    <property type="term" value="P:regulation of apoptotic process"/>
    <property type="evidence" value="ECO:0007669"/>
    <property type="project" value="TreeGrafter"/>
</dbReference>
<dbReference type="AlphaFoldDB" id="A0A493TM17"/>
<reference evidence="3" key="2">
    <citation type="submission" date="2025-08" db="UniProtKB">
        <authorList>
            <consortium name="Ensembl"/>
        </authorList>
    </citation>
    <scope>IDENTIFICATION</scope>
</reference>
<dbReference type="STRING" id="8840.ENSAPLP00000026838"/>
<protein>
    <recommendedName>
        <fullName evidence="2">USP domain-containing protein</fullName>
    </recommendedName>
</protein>
<dbReference type="Gene3D" id="3.90.70.10">
    <property type="entry name" value="Cysteine proteinases"/>
    <property type="match status" value="1"/>
</dbReference>
<dbReference type="SUPFAM" id="SSF54001">
    <property type="entry name" value="Cysteine proteinases"/>
    <property type="match status" value="1"/>
</dbReference>
<feature type="domain" description="USP" evidence="2">
    <location>
        <begin position="141"/>
        <end position="249"/>
    </location>
</feature>
<dbReference type="GO" id="GO:0005634">
    <property type="term" value="C:nucleus"/>
    <property type="evidence" value="ECO:0007669"/>
    <property type="project" value="TreeGrafter"/>
</dbReference>
<dbReference type="GeneTree" id="ENSGT00940000154596"/>
<organism evidence="3 4">
    <name type="scientific">Anas platyrhynchos platyrhynchos</name>
    <name type="common">Northern mallard</name>
    <dbReference type="NCBI Taxonomy" id="8840"/>
    <lineage>
        <taxon>Eukaryota</taxon>
        <taxon>Metazoa</taxon>
        <taxon>Chordata</taxon>
        <taxon>Craniata</taxon>
        <taxon>Vertebrata</taxon>
        <taxon>Euteleostomi</taxon>
        <taxon>Archelosauria</taxon>
        <taxon>Archosauria</taxon>
        <taxon>Dinosauria</taxon>
        <taxon>Saurischia</taxon>
        <taxon>Theropoda</taxon>
        <taxon>Coelurosauria</taxon>
        <taxon>Aves</taxon>
        <taxon>Neognathae</taxon>
        <taxon>Galloanserae</taxon>
        <taxon>Anseriformes</taxon>
        <taxon>Anatidae</taxon>
        <taxon>Anatinae</taxon>
        <taxon>Anas</taxon>
    </lineage>
</organism>
<dbReference type="GO" id="GO:0016579">
    <property type="term" value="P:protein deubiquitination"/>
    <property type="evidence" value="ECO:0007669"/>
    <property type="project" value="InterPro"/>
</dbReference>
<dbReference type="GO" id="GO:0004843">
    <property type="term" value="F:cysteine-type deubiquitinase activity"/>
    <property type="evidence" value="ECO:0007669"/>
    <property type="project" value="InterPro"/>
</dbReference>
<feature type="compositionally biased region" description="Basic and acidic residues" evidence="1">
    <location>
        <begin position="89"/>
        <end position="100"/>
    </location>
</feature>
<reference evidence="3" key="3">
    <citation type="submission" date="2025-09" db="UniProtKB">
        <authorList>
            <consortium name="Ensembl"/>
        </authorList>
    </citation>
    <scope>IDENTIFICATION</scope>
</reference>
<dbReference type="Pfam" id="PF00443">
    <property type="entry name" value="UCH"/>
    <property type="match status" value="1"/>
</dbReference>
<evidence type="ECO:0000259" key="2">
    <source>
        <dbReference type="PROSITE" id="PS50235"/>
    </source>
</evidence>
<dbReference type="InterPro" id="IPR038765">
    <property type="entry name" value="Papain-like_cys_pep_sf"/>
</dbReference>
<dbReference type="FunFam" id="3.90.70.10:FF:000119">
    <property type="entry name" value="Ubiquitin specific peptidase 36"/>
    <property type="match status" value="1"/>
</dbReference>
<dbReference type="InterPro" id="IPR028889">
    <property type="entry name" value="USP"/>
</dbReference>
<dbReference type="Ensembl" id="ENSAPLT00000024550.1">
    <property type="protein sequence ID" value="ENSAPLP00000026838.1"/>
    <property type="gene ID" value="ENSAPLG00000026175.1"/>
</dbReference>
<proteinExistence type="predicted"/>
<dbReference type="InterPro" id="IPR001394">
    <property type="entry name" value="Peptidase_C19_UCH"/>
</dbReference>
<dbReference type="InterPro" id="IPR050164">
    <property type="entry name" value="Peptidase_C19"/>
</dbReference>
<feature type="compositionally biased region" description="Gly residues" evidence="1">
    <location>
        <begin position="43"/>
        <end position="67"/>
    </location>
</feature>
<evidence type="ECO:0000313" key="4">
    <source>
        <dbReference type="Proteomes" id="UP000016666"/>
    </source>
</evidence>
<dbReference type="PROSITE" id="PS00972">
    <property type="entry name" value="USP_1"/>
    <property type="match status" value="1"/>
</dbReference>
<dbReference type="Proteomes" id="UP000016666">
    <property type="component" value="Chromosome 15"/>
</dbReference>
<accession>A0A493TM17</accession>
<name>A0A493TM17_ANAPP</name>
<dbReference type="InterPro" id="IPR018200">
    <property type="entry name" value="USP_CS"/>
</dbReference>
<dbReference type="PANTHER" id="PTHR24006">
    <property type="entry name" value="UBIQUITIN CARBOXYL-TERMINAL HYDROLASE"/>
    <property type="match status" value="1"/>
</dbReference>
<dbReference type="GO" id="GO:0005829">
    <property type="term" value="C:cytosol"/>
    <property type="evidence" value="ECO:0007669"/>
    <property type="project" value="TreeGrafter"/>
</dbReference>
<evidence type="ECO:0000256" key="1">
    <source>
        <dbReference type="SAM" id="MobiDB-lite"/>
    </source>
</evidence>
<feature type="region of interest" description="Disordered" evidence="1">
    <location>
        <begin position="1"/>
        <end position="132"/>
    </location>
</feature>
<dbReference type="PROSITE" id="PS50235">
    <property type="entry name" value="USP_3"/>
    <property type="match status" value="1"/>
</dbReference>